<dbReference type="STRING" id="50376.A0A517L0F4"/>
<keyword evidence="1" id="KW-0472">Membrane</keyword>
<accession>A0A517L0F4</accession>
<evidence type="ECO:0000313" key="3">
    <source>
        <dbReference type="Proteomes" id="UP000316270"/>
    </source>
</evidence>
<sequence>MERKYRSSLVTEPAAATDRSYMSVIYSARGSDSWNSYLAAWDGVGNHTTVQSQRLAPWTIDRSTQGQINGSWVQSDSSTNASNLIVNNVTLAIPHPGILKAARTKSSSIAQPHEFDGGVGRYKLRAQVPSPYINIICTNIKRSDLQGLVYEDQVNGDLPSDALSIPLNQTDYQYIIDFDYSQYASVKTRVDEIFHWTESDHRPIFYRYPKAKQTIINGTTGSLQYNALERNSLYLLSAPETNRLTTNSSNEYSLCSIQAGLLADCSTELIVAGNSSVMTAHCGDSSDRMAYAKRSISAKDTVMPGYVAVGTLAATSVGLNNGELGYDADNMNYLTKLILKTASLPSDRPSIAEGLAAFLLPSLIMAAQDSPFEISPMPPSTSEYLQSFPAILTPTLYASGGDAWPKRLYLIVLVVVFLMNCYMLYYLFLRHRNDLKIDICDPMNLFGLAIASDFNQFPESKLILSPKKEKSERPLSTEWKILSDPNKKMEIVQVSPVCESGGSPNDAVRASGFTPLLTTKRWSKDKGGTEDDVEMV</sequence>
<gene>
    <name evidence="2" type="ORF">FKW77_010323</name>
</gene>
<dbReference type="OrthoDB" id="4721035at2759"/>
<dbReference type="Proteomes" id="UP000316270">
    <property type="component" value="Chromosome 2"/>
</dbReference>
<reference evidence="2 3" key="1">
    <citation type="submission" date="2019-07" db="EMBL/GenBank/DDBJ databases">
        <title>Finished genome of Venturia effusa.</title>
        <authorList>
            <person name="Young C.A."/>
            <person name="Cox M.P."/>
            <person name="Ganley A.R.D."/>
            <person name="David W.J."/>
        </authorList>
    </citation>
    <scope>NUCLEOTIDE SEQUENCE [LARGE SCALE GENOMIC DNA]</scope>
    <source>
        <strain evidence="3">albino</strain>
    </source>
</reference>
<dbReference type="AlphaFoldDB" id="A0A517L0F4"/>
<feature type="transmembrane region" description="Helical" evidence="1">
    <location>
        <begin position="408"/>
        <end position="428"/>
    </location>
</feature>
<keyword evidence="3" id="KW-1185">Reference proteome</keyword>
<protein>
    <submittedName>
        <fullName evidence="2">Uncharacterized protein</fullName>
    </submittedName>
</protein>
<keyword evidence="1" id="KW-1133">Transmembrane helix</keyword>
<dbReference type="EMBL" id="CP042186">
    <property type="protein sequence ID" value="QDS69120.1"/>
    <property type="molecule type" value="Genomic_DNA"/>
</dbReference>
<name>A0A517L0F4_9PEZI</name>
<proteinExistence type="predicted"/>
<keyword evidence="1" id="KW-0812">Transmembrane</keyword>
<evidence type="ECO:0000313" key="2">
    <source>
        <dbReference type="EMBL" id="QDS69120.1"/>
    </source>
</evidence>
<evidence type="ECO:0000256" key="1">
    <source>
        <dbReference type="SAM" id="Phobius"/>
    </source>
</evidence>
<organism evidence="2 3">
    <name type="scientific">Venturia effusa</name>
    <dbReference type="NCBI Taxonomy" id="50376"/>
    <lineage>
        <taxon>Eukaryota</taxon>
        <taxon>Fungi</taxon>
        <taxon>Dikarya</taxon>
        <taxon>Ascomycota</taxon>
        <taxon>Pezizomycotina</taxon>
        <taxon>Dothideomycetes</taxon>
        <taxon>Pleosporomycetidae</taxon>
        <taxon>Venturiales</taxon>
        <taxon>Venturiaceae</taxon>
        <taxon>Venturia</taxon>
    </lineage>
</organism>